<reference evidence="2" key="1">
    <citation type="submission" date="2021-02" db="EMBL/GenBank/DDBJ databases">
        <authorList>
            <person name="Dougan E. K."/>
            <person name="Rhodes N."/>
            <person name="Thang M."/>
            <person name="Chan C."/>
        </authorList>
    </citation>
    <scope>NUCLEOTIDE SEQUENCE</scope>
</reference>
<dbReference type="EMBL" id="CAJNNW010034477">
    <property type="protein sequence ID" value="CAE8722840.1"/>
    <property type="molecule type" value="Genomic_DNA"/>
</dbReference>
<dbReference type="AlphaFoldDB" id="A0A813LB37"/>
<name>A0A813LB37_POLGL</name>
<evidence type="ECO:0000313" key="2">
    <source>
        <dbReference type="EMBL" id="CAE8722840.1"/>
    </source>
</evidence>
<proteinExistence type="predicted"/>
<comment type="caution">
    <text evidence="2">The sequence shown here is derived from an EMBL/GenBank/DDBJ whole genome shotgun (WGS) entry which is preliminary data.</text>
</comment>
<feature type="compositionally biased region" description="Low complexity" evidence="1">
    <location>
        <begin position="313"/>
        <end position="322"/>
    </location>
</feature>
<feature type="region of interest" description="Disordered" evidence="1">
    <location>
        <begin position="79"/>
        <end position="107"/>
    </location>
</feature>
<protein>
    <submittedName>
        <fullName evidence="2">Uncharacterized protein</fullName>
    </submittedName>
</protein>
<sequence length="337" mass="36441">MAKSSVPGASRTAWQGSATEVMSGGRQALLRRELTLGIVRVELRLYRRTRTSSDLVVSQPHLLYTIRCSWSGDTLPRDPNAGQWSPRPISPRSPRKAACGRAGAHRTSGGFEAPRAWWESLPQSYTVRRRWHEIAQFHESLQSDLAFDPVIGMNRVKGKVPVLPGPADLDAWMKGYAATGDVLALGRPRAIPQELVRCHDELSDLHWTHINNRLAPYFADVNKVLLELPTSILASSRALRRFVTGGVGGRRLPSVLPLPSRLLGTQQPVCGTKEDLEAAARTLLRARSAGALTGTPAGKSEPKGTRGSRPESASRTGPSSAGAAAAKLLFAKQSSGI</sequence>
<gene>
    <name evidence="2" type="ORF">PGLA2088_LOCUS42784</name>
</gene>
<feature type="region of interest" description="Disordered" evidence="1">
    <location>
        <begin position="287"/>
        <end position="322"/>
    </location>
</feature>
<dbReference type="Proteomes" id="UP000626109">
    <property type="component" value="Unassembled WGS sequence"/>
</dbReference>
<accession>A0A813LB37</accession>
<evidence type="ECO:0000313" key="3">
    <source>
        <dbReference type="Proteomes" id="UP000626109"/>
    </source>
</evidence>
<organism evidence="2 3">
    <name type="scientific">Polarella glacialis</name>
    <name type="common">Dinoflagellate</name>
    <dbReference type="NCBI Taxonomy" id="89957"/>
    <lineage>
        <taxon>Eukaryota</taxon>
        <taxon>Sar</taxon>
        <taxon>Alveolata</taxon>
        <taxon>Dinophyceae</taxon>
        <taxon>Suessiales</taxon>
        <taxon>Suessiaceae</taxon>
        <taxon>Polarella</taxon>
    </lineage>
</organism>
<evidence type="ECO:0000256" key="1">
    <source>
        <dbReference type="SAM" id="MobiDB-lite"/>
    </source>
</evidence>